<protein>
    <submittedName>
        <fullName evidence="1">Uncharacterized protein</fullName>
    </submittedName>
</protein>
<gene>
    <name evidence="1" type="ORF">EVAR_70113_1</name>
</gene>
<organism evidence="1 2">
    <name type="scientific">Eumeta variegata</name>
    <name type="common">Bagworm moth</name>
    <name type="synonym">Eumeta japonica</name>
    <dbReference type="NCBI Taxonomy" id="151549"/>
    <lineage>
        <taxon>Eukaryota</taxon>
        <taxon>Metazoa</taxon>
        <taxon>Ecdysozoa</taxon>
        <taxon>Arthropoda</taxon>
        <taxon>Hexapoda</taxon>
        <taxon>Insecta</taxon>
        <taxon>Pterygota</taxon>
        <taxon>Neoptera</taxon>
        <taxon>Endopterygota</taxon>
        <taxon>Lepidoptera</taxon>
        <taxon>Glossata</taxon>
        <taxon>Ditrysia</taxon>
        <taxon>Tineoidea</taxon>
        <taxon>Psychidae</taxon>
        <taxon>Oiketicinae</taxon>
        <taxon>Eumeta</taxon>
    </lineage>
</organism>
<dbReference type="EMBL" id="BGZK01003271">
    <property type="protein sequence ID" value="GBO99401.1"/>
    <property type="molecule type" value="Genomic_DNA"/>
</dbReference>
<comment type="caution">
    <text evidence="1">The sequence shown here is derived from an EMBL/GenBank/DDBJ whole genome shotgun (WGS) entry which is preliminary data.</text>
</comment>
<dbReference type="AlphaFoldDB" id="A0A4C1SBD5"/>
<keyword evidence="2" id="KW-1185">Reference proteome</keyword>
<evidence type="ECO:0000313" key="2">
    <source>
        <dbReference type="Proteomes" id="UP000299102"/>
    </source>
</evidence>
<accession>A0A4C1SBD5</accession>
<sequence>MMRKYKQIIKAITQVYHDAKRLKTSTCYFSGIIDRPKMDESRECLARVGALANSSSNIAALERLDYSKNKKNKTGERSIIVKLMEPPERLTLLALSLKVLTMLSK</sequence>
<name>A0A4C1SBD5_EUMVA</name>
<proteinExistence type="predicted"/>
<reference evidence="1 2" key="1">
    <citation type="journal article" date="2019" name="Commun. Biol.">
        <title>The bagworm genome reveals a unique fibroin gene that provides high tensile strength.</title>
        <authorList>
            <person name="Kono N."/>
            <person name="Nakamura H."/>
            <person name="Ohtoshi R."/>
            <person name="Tomita M."/>
            <person name="Numata K."/>
            <person name="Arakawa K."/>
        </authorList>
    </citation>
    <scope>NUCLEOTIDE SEQUENCE [LARGE SCALE GENOMIC DNA]</scope>
</reference>
<dbReference type="Proteomes" id="UP000299102">
    <property type="component" value="Unassembled WGS sequence"/>
</dbReference>
<evidence type="ECO:0000313" key="1">
    <source>
        <dbReference type="EMBL" id="GBO99401.1"/>
    </source>
</evidence>